<dbReference type="Proteomes" id="UP000887116">
    <property type="component" value="Unassembled WGS sequence"/>
</dbReference>
<name>A0A8X6F9L9_TRICU</name>
<sequence>MHVSETGKVLDDRIAVNHKCSQFLSISLLNHVQTAGYMGHVFGSGFDGKHVDFDSTVSAIYRGLSQAESFCRRVGAPDYRTSINTLLFTAFLS</sequence>
<organism evidence="1 2">
    <name type="scientific">Trichonephila clavata</name>
    <name type="common">Joro spider</name>
    <name type="synonym">Nephila clavata</name>
    <dbReference type="NCBI Taxonomy" id="2740835"/>
    <lineage>
        <taxon>Eukaryota</taxon>
        <taxon>Metazoa</taxon>
        <taxon>Ecdysozoa</taxon>
        <taxon>Arthropoda</taxon>
        <taxon>Chelicerata</taxon>
        <taxon>Arachnida</taxon>
        <taxon>Araneae</taxon>
        <taxon>Araneomorphae</taxon>
        <taxon>Entelegynae</taxon>
        <taxon>Araneoidea</taxon>
        <taxon>Nephilidae</taxon>
        <taxon>Trichonephila</taxon>
    </lineage>
</organism>
<reference evidence="1" key="1">
    <citation type="submission" date="2020-07" db="EMBL/GenBank/DDBJ databases">
        <title>Multicomponent nature underlies the extraordinary mechanical properties of spider dragline silk.</title>
        <authorList>
            <person name="Kono N."/>
            <person name="Nakamura H."/>
            <person name="Mori M."/>
            <person name="Yoshida Y."/>
            <person name="Ohtoshi R."/>
            <person name="Malay A.D."/>
            <person name="Moran D.A.P."/>
            <person name="Tomita M."/>
            <person name="Numata K."/>
            <person name="Arakawa K."/>
        </authorList>
    </citation>
    <scope>NUCLEOTIDE SEQUENCE</scope>
</reference>
<evidence type="ECO:0000313" key="2">
    <source>
        <dbReference type="Proteomes" id="UP000887116"/>
    </source>
</evidence>
<gene>
    <name evidence="1" type="ORF">TNCT_211271</name>
</gene>
<keyword evidence="2" id="KW-1185">Reference proteome</keyword>
<accession>A0A8X6F9L9</accession>
<dbReference type="EMBL" id="BMAO01011411">
    <property type="protein sequence ID" value="GFQ73436.1"/>
    <property type="molecule type" value="Genomic_DNA"/>
</dbReference>
<evidence type="ECO:0000313" key="1">
    <source>
        <dbReference type="EMBL" id="GFQ73436.1"/>
    </source>
</evidence>
<dbReference type="AlphaFoldDB" id="A0A8X6F9L9"/>
<proteinExistence type="predicted"/>
<protein>
    <submittedName>
        <fullName evidence="1">Uncharacterized protein</fullName>
    </submittedName>
</protein>
<comment type="caution">
    <text evidence="1">The sequence shown here is derived from an EMBL/GenBank/DDBJ whole genome shotgun (WGS) entry which is preliminary data.</text>
</comment>